<evidence type="ECO:0000256" key="5">
    <source>
        <dbReference type="ARBA" id="ARBA00023315"/>
    </source>
</evidence>
<dbReference type="SMART" id="SM00563">
    <property type="entry name" value="PlsC"/>
    <property type="match status" value="1"/>
</dbReference>
<evidence type="ECO:0000256" key="1">
    <source>
        <dbReference type="ARBA" id="ARBA00005189"/>
    </source>
</evidence>
<evidence type="ECO:0000256" key="2">
    <source>
        <dbReference type="ARBA" id="ARBA00022516"/>
    </source>
</evidence>
<evidence type="ECO:0000256" key="4">
    <source>
        <dbReference type="ARBA" id="ARBA00023098"/>
    </source>
</evidence>
<feature type="transmembrane region" description="Helical" evidence="6">
    <location>
        <begin position="12"/>
        <end position="32"/>
    </location>
</feature>
<dbReference type="EMBL" id="JBHSFV010000003">
    <property type="protein sequence ID" value="MFC4633625.1"/>
    <property type="molecule type" value="Genomic_DNA"/>
</dbReference>
<comment type="pathway">
    <text evidence="1">Lipid metabolism.</text>
</comment>
<evidence type="ECO:0000259" key="7">
    <source>
        <dbReference type="SMART" id="SM00563"/>
    </source>
</evidence>
<name>A0ABV9HVQ3_9FLAO</name>
<keyword evidence="2" id="KW-0444">Lipid biosynthesis</keyword>
<dbReference type="CDD" id="cd07989">
    <property type="entry name" value="LPLAT_AGPAT-like"/>
    <property type="match status" value="1"/>
</dbReference>
<dbReference type="SUPFAM" id="SSF69593">
    <property type="entry name" value="Glycerol-3-phosphate (1)-acyltransferase"/>
    <property type="match status" value="1"/>
</dbReference>
<accession>A0ABV9HVQ3</accession>
<dbReference type="Pfam" id="PF01553">
    <property type="entry name" value="Acyltransferase"/>
    <property type="match status" value="1"/>
</dbReference>
<keyword evidence="6" id="KW-0472">Membrane</keyword>
<keyword evidence="9" id="KW-1185">Reference proteome</keyword>
<sequence length="255" mass="29420">MKKIIAFPFTILYYLLFGAMLVFFHPIQWICLRIFGYEAHKKSVDLLNFFLLRCLNVLGTRFHFENPYHIPLDQPCIIVANHQGTYDIPPMIWYLRHLHPKFISKKELGKGIPSISFNLRHGGSALIDRKNKVQAVQAIKDLTSYLNTHHRSVVIFPEGTRSRDGIPMRFATAGLTTLFEAMPSALIVPITINNSWKLNRWGGFPMDLGVRIHHKVHEPFFVKSAPVTDLITKVESVILQDFPEIRERRKTTSKT</sequence>
<keyword evidence="6" id="KW-0812">Transmembrane</keyword>
<evidence type="ECO:0000313" key="9">
    <source>
        <dbReference type="Proteomes" id="UP001596043"/>
    </source>
</evidence>
<dbReference type="InterPro" id="IPR002123">
    <property type="entry name" value="Plipid/glycerol_acylTrfase"/>
</dbReference>
<keyword evidence="4" id="KW-0443">Lipid metabolism</keyword>
<keyword evidence="3" id="KW-0808">Transferase</keyword>
<keyword evidence="6" id="KW-1133">Transmembrane helix</keyword>
<reference evidence="9" key="1">
    <citation type="journal article" date="2019" name="Int. J. Syst. Evol. Microbiol.">
        <title>The Global Catalogue of Microorganisms (GCM) 10K type strain sequencing project: providing services to taxonomists for standard genome sequencing and annotation.</title>
        <authorList>
            <consortium name="The Broad Institute Genomics Platform"/>
            <consortium name="The Broad Institute Genome Sequencing Center for Infectious Disease"/>
            <person name="Wu L."/>
            <person name="Ma J."/>
        </authorList>
    </citation>
    <scope>NUCLEOTIDE SEQUENCE [LARGE SCALE GENOMIC DNA]</scope>
    <source>
        <strain evidence="9">YJ-61-S</strain>
    </source>
</reference>
<evidence type="ECO:0000313" key="8">
    <source>
        <dbReference type="EMBL" id="MFC4633625.1"/>
    </source>
</evidence>
<dbReference type="RefSeq" id="WP_379977839.1">
    <property type="nucleotide sequence ID" value="NZ_JBHSFV010000003.1"/>
</dbReference>
<proteinExistence type="predicted"/>
<keyword evidence="5 8" id="KW-0012">Acyltransferase</keyword>
<dbReference type="PANTHER" id="PTHR10434">
    <property type="entry name" value="1-ACYL-SN-GLYCEROL-3-PHOSPHATE ACYLTRANSFERASE"/>
    <property type="match status" value="1"/>
</dbReference>
<comment type="caution">
    <text evidence="8">The sequence shown here is derived from an EMBL/GenBank/DDBJ whole genome shotgun (WGS) entry which is preliminary data.</text>
</comment>
<evidence type="ECO:0000256" key="6">
    <source>
        <dbReference type="SAM" id="Phobius"/>
    </source>
</evidence>
<organism evidence="8 9">
    <name type="scientific">Dokdonia ponticola</name>
    <dbReference type="NCBI Taxonomy" id="2041041"/>
    <lineage>
        <taxon>Bacteria</taxon>
        <taxon>Pseudomonadati</taxon>
        <taxon>Bacteroidota</taxon>
        <taxon>Flavobacteriia</taxon>
        <taxon>Flavobacteriales</taxon>
        <taxon>Flavobacteriaceae</taxon>
        <taxon>Dokdonia</taxon>
    </lineage>
</organism>
<evidence type="ECO:0000256" key="3">
    <source>
        <dbReference type="ARBA" id="ARBA00022679"/>
    </source>
</evidence>
<dbReference type="PANTHER" id="PTHR10434:SF64">
    <property type="entry name" value="1-ACYL-SN-GLYCEROL-3-PHOSPHATE ACYLTRANSFERASE-RELATED"/>
    <property type="match status" value="1"/>
</dbReference>
<dbReference type="GO" id="GO:0016746">
    <property type="term" value="F:acyltransferase activity"/>
    <property type="evidence" value="ECO:0007669"/>
    <property type="project" value="UniProtKB-KW"/>
</dbReference>
<gene>
    <name evidence="8" type="ORF">ACFO3O_06880</name>
</gene>
<dbReference type="Proteomes" id="UP001596043">
    <property type="component" value="Unassembled WGS sequence"/>
</dbReference>
<protein>
    <submittedName>
        <fullName evidence="8">Lysophospholipid acyltransferase family protein</fullName>
    </submittedName>
</protein>
<feature type="domain" description="Phospholipid/glycerol acyltransferase" evidence="7">
    <location>
        <begin position="76"/>
        <end position="195"/>
    </location>
</feature>